<reference evidence="2" key="1">
    <citation type="submission" date="2016-10" db="EMBL/GenBank/DDBJ databases">
        <authorList>
            <person name="Varghese N."/>
            <person name="Submissions S."/>
        </authorList>
    </citation>
    <scope>NUCLEOTIDE SEQUENCE [LARGE SCALE GENOMIC DNA]</scope>
    <source>
        <strain evidence="2">DSM 11578</strain>
    </source>
</reference>
<sequence length="115" mass="12793">MPHCIIEHSTSTATITTDAALVSTVHQAAIDSLLFEPAHIKTRSIAYQTFQLGDHHSHFIHVTVRLHQGRSEEQKKRLTNLIVERLCTTLPLTDITITAEAIDIDTHAYAKATLV</sequence>
<organism evidence="1 2">
    <name type="scientific">Methylophaga sulfidovorans</name>
    <dbReference type="NCBI Taxonomy" id="45496"/>
    <lineage>
        <taxon>Bacteria</taxon>
        <taxon>Pseudomonadati</taxon>
        <taxon>Pseudomonadota</taxon>
        <taxon>Gammaproteobacteria</taxon>
        <taxon>Thiotrichales</taxon>
        <taxon>Piscirickettsiaceae</taxon>
        <taxon>Methylophaga</taxon>
    </lineage>
</organism>
<dbReference type="AlphaFoldDB" id="A0A1I3ZIJ7"/>
<dbReference type="Pfam" id="PF02962">
    <property type="entry name" value="CHMI"/>
    <property type="match status" value="1"/>
</dbReference>
<keyword evidence="2" id="KW-1185">Reference proteome</keyword>
<dbReference type="Proteomes" id="UP000198924">
    <property type="component" value="Unassembled WGS sequence"/>
</dbReference>
<accession>A0A1I3ZIJ7</accession>
<dbReference type="InterPro" id="IPR014347">
    <property type="entry name" value="Tautomerase/MIF_sf"/>
</dbReference>
<proteinExistence type="predicted"/>
<dbReference type="RefSeq" id="WP_091714157.1">
    <property type="nucleotide sequence ID" value="NZ_FOSH01000011.1"/>
</dbReference>
<dbReference type="PANTHER" id="PTHR37950:SF1">
    <property type="entry name" value="4-HYDROXYPHENYLACETATE CATABOLISM PROTEIN"/>
    <property type="match status" value="1"/>
</dbReference>
<name>A0A1I3ZIJ7_9GAMM</name>
<evidence type="ECO:0000313" key="2">
    <source>
        <dbReference type="Proteomes" id="UP000198924"/>
    </source>
</evidence>
<dbReference type="InterPro" id="IPR004220">
    <property type="entry name" value="5-COMe_2-OHmuconate_Isoase"/>
</dbReference>
<dbReference type="GO" id="GO:0008704">
    <property type="term" value="F:5-carboxymethyl-2-hydroxymuconate delta-isomerase activity"/>
    <property type="evidence" value="ECO:0007669"/>
    <property type="project" value="InterPro"/>
</dbReference>
<dbReference type="STRING" id="45496.SAMN04488079_1118"/>
<dbReference type="PANTHER" id="PTHR37950">
    <property type="entry name" value="4-HYDROXYPHENYLACETATE CATABOLISM PROTEIN"/>
    <property type="match status" value="1"/>
</dbReference>
<keyword evidence="1" id="KW-0413">Isomerase</keyword>
<dbReference type="EMBL" id="FOSH01000011">
    <property type="protein sequence ID" value="SFK43511.1"/>
    <property type="molecule type" value="Genomic_DNA"/>
</dbReference>
<dbReference type="SUPFAM" id="SSF55331">
    <property type="entry name" value="Tautomerase/MIF"/>
    <property type="match status" value="1"/>
</dbReference>
<gene>
    <name evidence="1" type="ORF">SAMN04488079_1118</name>
</gene>
<dbReference type="Gene3D" id="3.30.429.10">
    <property type="entry name" value="Macrophage Migration Inhibitory Factor"/>
    <property type="match status" value="1"/>
</dbReference>
<protein>
    <submittedName>
        <fullName evidence="1">5-carboxymethyl-2-hydroxymuconate isomerase</fullName>
    </submittedName>
</protein>
<evidence type="ECO:0000313" key="1">
    <source>
        <dbReference type="EMBL" id="SFK43511.1"/>
    </source>
</evidence>
<dbReference type="OrthoDB" id="9814215at2"/>